<dbReference type="Gene3D" id="3.30.200.20">
    <property type="entry name" value="Phosphorylase Kinase, domain 1"/>
    <property type="match status" value="1"/>
</dbReference>
<dbReference type="GO" id="GO:0005886">
    <property type="term" value="C:plasma membrane"/>
    <property type="evidence" value="ECO:0007669"/>
    <property type="project" value="TreeGrafter"/>
</dbReference>
<keyword evidence="4 5" id="KW-0067">ATP-binding</keyword>
<dbReference type="GO" id="GO:0004672">
    <property type="term" value="F:protein kinase activity"/>
    <property type="evidence" value="ECO:0007669"/>
    <property type="project" value="InterPro"/>
</dbReference>
<feature type="binding site" evidence="5">
    <location>
        <position position="78"/>
    </location>
    <ligand>
        <name>ATP</name>
        <dbReference type="ChEBI" id="CHEBI:30616"/>
    </ligand>
</feature>
<dbReference type="InterPro" id="IPR011009">
    <property type="entry name" value="Kinase-like_dom_sf"/>
</dbReference>
<evidence type="ECO:0000313" key="8">
    <source>
        <dbReference type="Proteomes" id="UP001346149"/>
    </source>
</evidence>
<sequence length="163" mass="17697">MKFAIPFHRCFSLNDAAMVDEVENDGSSASAQLGFRVFPYEEMKAATNSFHPSNKIGEGGFGSVYKGRLRDGTKVAVKALSVELESLRGERGFVAEITALSNMKHRNLVSLRGCGIQGADRFLVYDYMENSSLAHALLGSVLLSTSSPSLIQALLFLFSSLLP</sequence>
<dbReference type="Pfam" id="PF00069">
    <property type="entry name" value="Pkinase"/>
    <property type="match status" value="1"/>
</dbReference>
<dbReference type="InterPro" id="IPR051824">
    <property type="entry name" value="LRR_Rcpt-Like_S/T_Kinase"/>
</dbReference>
<keyword evidence="2" id="KW-0808">Transferase</keyword>
<keyword evidence="3 5" id="KW-0547">Nucleotide-binding</keyword>
<dbReference type="InterPro" id="IPR017441">
    <property type="entry name" value="Protein_kinase_ATP_BS"/>
</dbReference>
<comment type="caution">
    <text evidence="7">The sequence shown here is derived from an EMBL/GenBank/DDBJ whole genome shotgun (WGS) entry which is preliminary data.</text>
</comment>
<evidence type="ECO:0000256" key="1">
    <source>
        <dbReference type="ARBA" id="ARBA00004479"/>
    </source>
</evidence>
<dbReference type="SUPFAM" id="SSF56112">
    <property type="entry name" value="Protein kinase-like (PK-like)"/>
    <property type="match status" value="1"/>
</dbReference>
<reference evidence="7 8" key="1">
    <citation type="journal article" date="2023" name="Hortic Res">
        <title>Pangenome of water caltrop reveals structural variations and asymmetric subgenome divergence after allopolyploidization.</title>
        <authorList>
            <person name="Zhang X."/>
            <person name="Chen Y."/>
            <person name="Wang L."/>
            <person name="Yuan Y."/>
            <person name="Fang M."/>
            <person name="Shi L."/>
            <person name="Lu R."/>
            <person name="Comes H.P."/>
            <person name="Ma Y."/>
            <person name="Chen Y."/>
            <person name="Huang G."/>
            <person name="Zhou Y."/>
            <person name="Zheng Z."/>
            <person name="Qiu Y."/>
        </authorList>
    </citation>
    <scope>NUCLEOTIDE SEQUENCE [LARGE SCALE GENOMIC DNA]</scope>
    <source>
        <strain evidence="7">F231</strain>
    </source>
</reference>
<evidence type="ECO:0000256" key="5">
    <source>
        <dbReference type="PROSITE-ProRule" id="PRU10141"/>
    </source>
</evidence>
<feature type="domain" description="Protein kinase" evidence="6">
    <location>
        <begin position="50"/>
        <end position="163"/>
    </location>
</feature>
<gene>
    <name evidence="7" type="ORF">SAY86_014919</name>
</gene>
<dbReference type="InterPro" id="IPR000719">
    <property type="entry name" value="Prot_kinase_dom"/>
</dbReference>
<protein>
    <recommendedName>
        <fullName evidence="6">Protein kinase domain-containing protein</fullName>
    </recommendedName>
</protein>
<dbReference type="AlphaFoldDB" id="A0AAN7KGU3"/>
<proteinExistence type="predicted"/>
<dbReference type="PROSITE" id="PS50011">
    <property type="entry name" value="PROTEIN_KINASE_DOM"/>
    <property type="match status" value="1"/>
</dbReference>
<evidence type="ECO:0000256" key="3">
    <source>
        <dbReference type="ARBA" id="ARBA00022741"/>
    </source>
</evidence>
<evidence type="ECO:0000259" key="6">
    <source>
        <dbReference type="PROSITE" id="PS50011"/>
    </source>
</evidence>
<keyword evidence="8" id="KW-1185">Reference proteome</keyword>
<comment type="subcellular location">
    <subcellularLocation>
        <location evidence="1">Membrane</location>
        <topology evidence="1">Single-pass type I membrane protein</topology>
    </subcellularLocation>
</comment>
<evidence type="ECO:0000313" key="7">
    <source>
        <dbReference type="EMBL" id="KAK4767169.1"/>
    </source>
</evidence>
<organism evidence="7 8">
    <name type="scientific">Trapa natans</name>
    <name type="common">Water chestnut</name>
    <dbReference type="NCBI Taxonomy" id="22666"/>
    <lineage>
        <taxon>Eukaryota</taxon>
        <taxon>Viridiplantae</taxon>
        <taxon>Streptophyta</taxon>
        <taxon>Embryophyta</taxon>
        <taxon>Tracheophyta</taxon>
        <taxon>Spermatophyta</taxon>
        <taxon>Magnoliopsida</taxon>
        <taxon>eudicotyledons</taxon>
        <taxon>Gunneridae</taxon>
        <taxon>Pentapetalae</taxon>
        <taxon>rosids</taxon>
        <taxon>malvids</taxon>
        <taxon>Myrtales</taxon>
        <taxon>Lythraceae</taxon>
        <taxon>Trapa</taxon>
    </lineage>
</organism>
<evidence type="ECO:0000256" key="2">
    <source>
        <dbReference type="ARBA" id="ARBA00022679"/>
    </source>
</evidence>
<dbReference type="PANTHER" id="PTHR48006:SF62">
    <property type="entry name" value="LEUCINE-RICH REPEAT TRANSMEMBRANE PROTEIN KINASE"/>
    <property type="match status" value="1"/>
</dbReference>
<dbReference type="EMBL" id="JAXQNO010000022">
    <property type="protein sequence ID" value="KAK4767169.1"/>
    <property type="molecule type" value="Genomic_DNA"/>
</dbReference>
<name>A0AAN7KGU3_TRANT</name>
<accession>A0AAN7KGU3</accession>
<dbReference type="PROSITE" id="PS00107">
    <property type="entry name" value="PROTEIN_KINASE_ATP"/>
    <property type="match status" value="1"/>
</dbReference>
<dbReference type="Proteomes" id="UP001346149">
    <property type="component" value="Unassembled WGS sequence"/>
</dbReference>
<dbReference type="GO" id="GO:0005524">
    <property type="term" value="F:ATP binding"/>
    <property type="evidence" value="ECO:0007669"/>
    <property type="project" value="UniProtKB-UniRule"/>
</dbReference>
<dbReference type="PANTHER" id="PTHR48006">
    <property type="entry name" value="LEUCINE-RICH REPEAT-CONTAINING PROTEIN DDB_G0281931-RELATED"/>
    <property type="match status" value="1"/>
</dbReference>
<evidence type="ECO:0000256" key="4">
    <source>
        <dbReference type="ARBA" id="ARBA00022840"/>
    </source>
</evidence>
<dbReference type="FunFam" id="3.30.200.20:FF:000178">
    <property type="entry name" value="serine/threonine-protein kinase PBS1-like"/>
    <property type="match status" value="1"/>
</dbReference>